<evidence type="ECO:0000313" key="2">
    <source>
        <dbReference type="Proteomes" id="UP000499080"/>
    </source>
</evidence>
<keyword evidence="2" id="KW-1185">Reference proteome</keyword>
<protein>
    <recommendedName>
        <fullName evidence="3">DUF4817 domain-containing protein</fullName>
    </recommendedName>
</protein>
<reference evidence="1 2" key="1">
    <citation type="journal article" date="2019" name="Sci. Rep.">
        <title>Orb-weaving spider Araneus ventricosus genome elucidates the spidroin gene catalogue.</title>
        <authorList>
            <person name="Kono N."/>
            <person name="Nakamura H."/>
            <person name="Ohtoshi R."/>
            <person name="Moran D.A.P."/>
            <person name="Shinohara A."/>
            <person name="Yoshida Y."/>
            <person name="Fujiwara M."/>
            <person name="Mori M."/>
            <person name="Tomita M."/>
            <person name="Arakawa K."/>
        </authorList>
    </citation>
    <scope>NUCLEOTIDE SEQUENCE [LARGE SCALE GENOMIC DNA]</scope>
</reference>
<evidence type="ECO:0008006" key="3">
    <source>
        <dbReference type="Google" id="ProtNLM"/>
    </source>
</evidence>
<evidence type="ECO:0000313" key="1">
    <source>
        <dbReference type="EMBL" id="GBN25900.1"/>
    </source>
</evidence>
<accession>A0A4Y2MHP2</accession>
<name>A0A4Y2MHP2_ARAVE</name>
<organism evidence="1 2">
    <name type="scientific">Araneus ventricosus</name>
    <name type="common">Orbweaver spider</name>
    <name type="synonym">Epeira ventricosa</name>
    <dbReference type="NCBI Taxonomy" id="182803"/>
    <lineage>
        <taxon>Eukaryota</taxon>
        <taxon>Metazoa</taxon>
        <taxon>Ecdysozoa</taxon>
        <taxon>Arthropoda</taxon>
        <taxon>Chelicerata</taxon>
        <taxon>Arachnida</taxon>
        <taxon>Araneae</taxon>
        <taxon>Araneomorphae</taxon>
        <taxon>Entelegynae</taxon>
        <taxon>Araneoidea</taxon>
        <taxon>Araneidae</taxon>
        <taxon>Araneus</taxon>
    </lineage>
</organism>
<dbReference type="EMBL" id="BGPR01007307">
    <property type="protein sequence ID" value="GBN25900.1"/>
    <property type="molecule type" value="Genomic_DNA"/>
</dbReference>
<dbReference type="Proteomes" id="UP000499080">
    <property type="component" value="Unassembled WGS sequence"/>
</dbReference>
<gene>
    <name evidence="1" type="ORF">AVEN_99851_1</name>
</gene>
<proteinExistence type="predicted"/>
<dbReference type="AlphaFoldDB" id="A0A4Y2MHP2"/>
<sequence>MLQTRFFNERLVGRKVEAQEVMFRQVTLRYGVLNLSSVIQTSVKMATVQQKARMARFWFHESKSTVSVQRIIWLEYRNCRSPDKNSIKHWYEQLRSESLPDSCTFLVPFNFSYQCLMKFLPGD</sequence>
<comment type="caution">
    <text evidence="1">The sequence shown here is derived from an EMBL/GenBank/DDBJ whole genome shotgun (WGS) entry which is preliminary data.</text>
</comment>